<dbReference type="SUPFAM" id="SSF53335">
    <property type="entry name" value="S-adenosyl-L-methionine-dependent methyltransferases"/>
    <property type="match status" value="1"/>
</dbReference>
<dbReference type="InterPro" id="IPR050210">
    <property type="entry name" value="tRNA_Adenine-N(6)_MTase"/>
</dbReference>
<feature type="domain" description="Methyltransferase small" evidence="3">
    <location>
        <begin position="32"/>
        <end position="133"/>
    </location>
</feature>
<dbReference type="InterPro" id="IPR007848">
    <property type="entry name" value="Small_mtfrase_dom"/>
</dbReference>
<dbReference type="Gene3D" id="3.40.50.150">
    <property type="entry name" value="Vaccinia Virus protein VP39"/>
    <property type="match status" value="1"/>
</dbReference>
<keyword evidence="1" id="KW-0489">Methyltransferase</keyword>
<dbReference type="CDD" id="cd02440">
    <property type="entry name" value="AdoMet_MTases"/>
    <property type="match status" value="1"/>
</dbReference>
<dbReference type="InterPro" id="IPR002052">
    <property type="entry name" value="DNA_methylase_N6_adenine_CS"/>
</dbReference>
<dbReference type="InterPro" id="IPR029063">
    <property type="entry name" value="SAM-dependent_MTases_sf"/>
</dbReference>
<evidence type="ECO:0000259" key="3">
    <source>
        <dbReference type="Pfam" id="PF05175"/>
    </source>
</evidence>
<name>A0ABQ4SSF4_9HYPH</name>
<comment type="caution">
    <text evidence="4">The sequence shown here is derived from an EMBL/GenBank/DDBJ whole genome shotgun (WGS) entry which is preliminary data.</text>
</comment>
<evidence type="ECO:0000313" key="5">
    <source>
        <dbReference type="Proteomes" id="UP001055102"/>
    </source>
</evidence>
<gene>
    <name evidence="4" type="primary">yfiC</name>
    <name evidence="4" type="ORF">AOPFMNJM_1462</name>
</gene>
<keyword evidence="1" id="KW-0808">Transferase</keyword>
<evidence type="ECO:0000256" key="2">
    <source>
        <dbReference type="ARBA" id="ARBA00022691"/>
    </source>
</evidence>
<accession>A0ABQ4SSF4</accession>
<keyword evidence="2" id="KW-0949">S-adenosyl-L-methionine</keyword>
<sequence length="254" mass="26233">MAEEPAPDGFLGGLLRLRQPPRGAHRAGSDAVLLAQAMPIEAGARVVDLGAGTGAVGLAVAALVPDCTVTLVERDAGFAGLARENAALNALTGRVRIVEADVLAPAAARRLAGLLPESADILLTNPPFFEAGAGRPSPNAARRASHHMEGGDLDGWLRACADLLRPGGRLGLIHRADALPACLAALGNRFGGVWIRPVHPRTGHPAIRVLLTATKGSRAAFGMLPPLVLHDEAGRFTQEAEALHRPAAPTPAKT</sequence>
<dbReference type="PANTHER" id="PTHR47739">
    <property type="entry name" value="TRNA1(VAL) (ADENINE(37)-N6)-METHYLTRANSFERASE"/>
    <property type="match status" value="1"/>
</dbReference>
<protein>
    <submittedName>
        <fullName evidence="4">tRNA1(Val) (Adenine(37)-N6)-methyltransferase</fullName>
    </submittedName>
</protein>
<keyword evidence="5" id="KW-1185">Reference proteome</keyword>
<dbReference type="RefSeq" id="WP_238274779.1">
    <property type="nucleotide sequence ID" value="NZ_BPQR01000023.1"/>
</dbReference>
<evidence type="ECO:0000313" key="4">
    <source>
        <dbReference type="EMBL" id="GJE06149.1"/>
    </source>
</evidence>
<organism evidence="4 5">
    <name type="scientific">Methylobacterium jeotgali</name>
    <dbReference type="NCBI Taxonomy" id="381630"/>
    <lineage>
        <taxon>Bacteria</taxon>
        <taxon>Pseudomonadati</taxon>
        <taxon>Pseudomonadota</taxon>
        <taxon>Alphaproteobacteria</taxon>
        <taxon>Hyphomicrobiales</taxon>
        <taxon>Methylobacteriaceae</taxon>
        <taxon>Methylobacterium</taxon>
    </lineage>
</organism>
<dbReference type="EMBL" id="BPQR01000023">
    <property type="protein sequence ID" value="GJE06149.1"/>
    <property type="molecule type" value="Genomic_DNA"/>
</dbReference>
<reference evidence="4" key="2">
    <citation type="submission" date="2021-08" db="EMBL/GenBank/DDBJ databases">
        <authorList>
            <person name="Tani A."/>
            <person name="Ola A."/>
            <person name="Ogura Y."/>
            <person name="Katsura K."/>
            <person name="Hayashi T."/>
        </authorList>
    </citation>
    <scope>NUCLEOTIDE SEQUENCE</scope>
    <source>
        <strain evidence="4">LMG 23639</strain>
    </source>
</reference>
<dbReference type="PROSITE" id="PS00092">
    <property type="entry name" value="N6_MTASE"/>
    <property type="match status" value="1"/>
</dbReference>
<proteinExistence type="predicted"/>
<evidence type="ECO:0000256" key="1">
    <source>
        <dbReference type="ARBA" id="ARBA00022603"/>
    </source>
</evidence>
<dbReference type="PANTHER" id="PTHR47739:SF1">
    <property type="entry name" value="TRNA1(VAL) (ADENINE(37)-N6)-METHYLTRANSFERASE"/>
    <property type="match status" value="1"/>
</dbReference>
<reference evidence="4" key="1">
    <citation type="journal article" date="2021" name="Front. Microbiol.">
        <title>Comprehensive Comparative Genomics and Phenotyping of Methylobacterium Species.</title>
        <authorList>
            <person name="Alessa O."/>
            <person name="Ogura Y."/>
            <person name="Fujitani Y."/>
            <person name="Takami H."/>
            <person name="Hayashi T."/>
            <person name="Sahin N."/>
            <person name="Tani A."/>
        </authorList>
    </citation>
    <scope>NUCLEOTIDE SEQUENCE</scope>
    <source>
        <strain evidence="4">LMG 23639</strain>
    </source>
</reference>
<dbReference type="Pfam" id="PF05175">
    <property type="entry name" value="MTS"/>
    <property type="match status" value="1"/>
</dbReference>
<dbReference type="Proteomes" id="UP001055102">
    <property type="component" value="Unassembled WGS sequence"/>
</dbReference>